<dbReference type="SUPFAM" id="SSF48264">
    <property type="entry name" value="Cytochrome P450"/>
    <property type="match status" value="1"/>
</dbReference>
<evidence type="ECO:0000313" key="10">
    <source>
        <dbReference type="Proteomes" id="UP000005408"/>
    </source>
</evidence>
<evidence type="ECO:0000256" key="3">
    <source>
        <dbReference type="ARBA" id="ARBA00022723"/>
    </source>
</evidence>
<evidence type="ECO:0000256" key="2">
    <source>
        <dbReference type="ARBA" id="ARBA00022617"/>
    </source>
</evidence>
<accession>A0A8W8LRY6</accession>
<keyword evidence="3 7" id="KW-0479">Metal-binding</keyword>
<evidence type="ECO:0000256" key="7">
    <source>
        <dbReference type="PIRSR" id="PIRSR602401-1"/>
    </source>
</evidence>
<organism evidence="9 10">
    <name type="scientific">Magallana gigas</name>
    <name type="common">Pacific oyster</name>
    <name type="synonym">Crassostrea gigas</name>
    <dbReference type="NCBI Taxonomy" id="29159"/>
    <lineage>
        <taxon>Eukaryota</taxon>
        <taxon>Metazoa</taxon>
        <taxon>Spiralia</taxon>
        <taxon>Lophotrochozoa</taxon>
        <taxon>Mollusca</taxon>
        <taxon>Bivalvia</taxon>
        <taxon>Autobranchia</taxon>
        <taxon>Pteriomorphia</taxon>
        <taxon>Ostreida</taxon>
        <taxon>Ostreoidea</taxon>
        <taxon>Ostreidae</taxon>
        <taxon>Magallana</taxon>
    </lineage>
</organism>
<dbReference type="Proteomes" id="UP000005408">
    <property type="component" value="Unassembled WGS sequence"/>
</dbReference>
<sequence>MQFLGKNKAPGPKGWPYFGVVFEVKIATLHLTLYDWAKRYGDVFQFNMLGKKFFCINSVDVLRDTFLKEPNATITANRPPTFIGKYSLSNYADVGFASPSPLWTRRRKLTYQLLHAYGEGLTCLEKQILKNLQILKGEVQALDGRNAEPNVVVDNFIWNTVEILLIGRSFGKTGPLQTLLRQLEKHTVISNPGYDTIYSKLPWLRFLPLPASKAYATVSKIRLDLIDQLDKLSNDECAERGIYHTMKEVMKERDKDGKQWLMKENVKCIIYDLYAAGYRTTRAAILSMVHILAKRPDLQRELQKEMDTVIGSEREPRLSDRGDCPRIESFILETLRYISHLPLFVFHAASQSTSIGGYDVEKDTVIVANSWTMHHSEKYWDEPFSFKAERFLDSNGQLFPATHPIRKRLLVFGLGKRSCIGEVFAKSRTFLFLSTLLQTTTIVEPEGITLPEFDPRAMVPGIVIQPQPFEVRFVVRSKRNS</sequence>
<keyword evidence="5 7" id="KW-0408">Iron</keyword>
<dbReference type="GO" id="GO:0004508">
    <property type="term" value="F:steroid 17-alpha-monooxygenase activity"/>
    <property type="evidence" value="ECO:0007669"/>
    <property type="project" value="TreeGrafter"/>
</dbReference>
<feature type="binding site" description="axial binding residue" evidence="7">
    <location>
        <position position="419"/>
    </location>
    <ligand>
        <name>heme</name>
        <dbReference type="ChEBI" id="CHEBI:30413"/>
    </ligand>
    <ligandPart>
        <name>Fe</name>
        <dbReference type="ChEBI" id="CHEBI:18248"/>
    </ligandPart>
</feature>
<evidence type="ECO:0000256" key="6">
    <source>
        <dbReference type="ARBA" id="ARBA00023033"/>
    </source>
</evidence>
<keyword evidence="10" id="KW-1185">Reference proteome</keyword>
<dbReference type="PROSITE" id="PS00086">
    <property type="entry name" value="CYTOCHROME_P450"/>
    <property type="match status" value="1"/>
</dbReference>
<dbReference type="PRINTS" id="PR00385">
    <property type="entry name" value="P450"/>
</dbReference>
<evidence type="ECO:0000256" key="8">
    <source>
        <dbReference type="RuleBase" id="RU000461"/>
    </source>
</evidence>
<dbReference type="PRINTS" id="PR00463">
    <property type="entry name" value="EP450I"/>
</dbReference>
<dbReference type="EnsemblMetazoa" id="G28756.1">
    <property type="protein sequence ID" value="G28756.1:cds"/>
    <property type="gene ID" value="G28756"/>
</dbReference>
<dbReference type="InterPro" id="IPR036396">
    <property type="entry name" value="Cyt_P450_sf"/>
</dbReference>
<dbReference type="AlphaFoldDB" id="A0A8W8LRY6"/>
<name>A0A8W8LRY6_MAGGI</name>
<comment type="cofactor">
    <cofactor evidence="7">
        <name>heme</name>
        <dbReference type="ChEBI" id="CHEBI:30413"/>
    </cofactor>
</comment>
<keyword evidence="2 7" id="KW-0349">Heme</keyword>
<dbReference type="InterPro" id="IPR017972">
    <property type="entry name" value="Cyt_P450_CS"/>
</dbReference>
<proteinExistence type="inferred from homology"/>
<dbReference type="PANTHER" id="PTHR24289:SF1">
    <property type="entry name" value="STEROID 17-ALPHA-HYDROXYLASE_17,20 LYASE"/>
    <property type="match status" value="1"/>
</dbReference>
<keyword evidence="6 8" id="KW-0503">Monooxygenase</keyword>
<evidence type="ECO:0008006" key="11">
    <source>
        <dbReference type="Google" id="ProtNLM"/>
    </source>
</evidence>
<evidence type="ECO:0000256" key="5">
    <source>
        <dbReference type="ARBA" id="ARBA00023004"/>
    </source>
</evidence>
<evidence type="ECO:0000256" key="4">
    <source>
        <dbReference type="ARBA" id="ARBA00023002"/>
    </source>
</evidence>
<protein>
    <recommendedName>
        <fullName evidence="11">Cytochrome P450 1A1</fullName>
    </recommendedName>
</protein>
<dbReference type="GO" id="GO:0042448">
    <property type="term" value="P:progesterone metabolic process"/>
    <property type="evidence" value="ECO:0007669"/>
    <property type="project" value="TreeGrafter"/>
</dbReference>
<comment type="similarity">
    <text evidence="1 8">Belongs to the cytochrome P450 family.</text>
</comment>
<evidence type="ECO:0000313" key="9">
    <source>
        <dbReference type="EnsemblMetazoa" id="G28756.1:cds"/>
    </source>
</evidence>
<dbReference type="Pfam" id="PF00067">
    <property type="entry name" value="p450"/>
    <property type="match status" value="1"/>
</dbReference>
<dbReference type="InterPro" id="IPR001128">
    <property type="entry name" value="Cyt_P450"/>
</dbReference>
<reference evidence="9" key="1">
    <citation type="submission" date="2022-08" db="UniProtKB">
        <authorList>
            <consortium name="EnsemblMetazoa"/>
        </authorList>
    </citation>
    <scope>IDENTIFICATION</scope>
    <source>
        <strain evidence="9">05x7-T-G4-1.051#20</strain>
    </source>
</reference>
<dbReference type="Gene3D" id="1.10.630.10">
    <property type="entry name" value="Cytochrome P450"/>
    <property type="match status" value="1"/>
</dbReference>
<dbReference type="GO" id="GO:0020037">
    <property type="term" value="F:heme binding"/>
    <property type="evidence" value="ECO:0007669"/>
    <property type="project" value="InterPro"/>
</dbReference>
<dbReference type="GO" id="GO:0042446">
    <property type="term" value="P:hormone biosynthetic process"/>
    <property type="evidence" value="ECO:0007669"/>
    <property type="project" value="TreeGrafter"/>
</dbReference>
<dbReference type="InterPro" id="IPR002401">
    <property type="entry name" value="Cyt_P450_E_grp-I"/>
</dbReference>
<evidence type="ECO:0000256" key="1">
    <source>
        <dbReference type="ARBA" id="ARBA00010617"/>
    </source>
</evidence>
<keyword evidence="4 8" id="KW-0560">Oxidoreductase</keyword>
<dbReference type="PANTHER" id="PTHR24289">
    <property type="entry name" value="STEROID 17-ALPHA-HYDROXYLASE/17,20 LYASE"/>
    <property type="match status" value="1"/>
</dbReference>
<dbReference type="GO" id="GO:0005506">
    <property type="term" value="F:iron ion binding"/>
    <property type="evidence" value="ECO:0007669"/>
    <property type="project" value="InterPro"/>
</dbReference>